<reference evidence="1" key="1">
    <citation type="submission" date="2023-01" db="EMBL/GenBank/DDBJ databases">
        <authorList>
            <person name="Piombo E."/>
        </authorList>
    </citation>
    <scope>NUCLEOTIDE SEQUENCE</scope>
</reference>
<dbReference type="Proteomes" id="UP001160390">
    <property type="component" value="Unassembled WGS sequence"/>
</dbReference>
<sequence>MDICLSIANGLFPRTQAGSGGSGQLYRAKFRGVYRHMRTDQPCTDVPTAIGAEEVHQIVQKDEVGGATFCFEMSKAAVALTGYDVGVIRSSDHTHGIQEAINAFNDPTNDLKILVANIWTLPYGVNLHHVCYHGILANLSSSHSLLLQIEKRLVRINQAYIKETG</sequence>
<name>A0AA35VSS1_9HYPO</name>
<dbReference type="InterPro" id="IPR027417">
    <property type="entry name" value="P-loop_NTPase"/>
</dbReference>
<dbReference type="EMBL" id="CABFNP030001333">
    <property type="protein sequence ID" value="CAI6100035.1"/>
    <property type="molecule type" value="Genomic_DNA"/>
</dbReference>
<organism evidence="1 2">
    <name type="scientific">Clonostachys chloroleuca</name>
    <dbReference type="NCBI Taxonomy" id="1926264"/>
    <lineage>
        <taxon>Eukaryota</taxon>
        <taxon>Fungi</taxon>
        <taxon>Dikarya</taxon>
        <taxon>Ascomycota</taxon>
        <taxon>Pezizomycotina</taxon>
        <taxon>Sordariomycetes</taxon>
        <taxon>Hypocreomycetidae</taxon>
        <taxon>Hypocreales</taxon>
        <taxon>Bionectriaceae</taxon>
        <taxon>Clonostachys</taxon>
    </lineage>
</organism>
<accession>A0AA35VSS1</accession>
<evidence type="ECO:0000313" key="1">
    <source>
        <dbReference type="EMBL" id="CAI6100035.1"/>
    </source>
</evidence>
<proteinExistence type="predicted"/>
<protein>
    <submittedName>
        <fullName evidence="1">Uncharacterized protein</fullName>
    </submittedName>
</protein>
<keyword evidence="2" id="KW-1185">Reference proteome</keyword>
<dbReference type="SUPFAM" id="SSF52540">
    <property type="entry name" value="P-loop containing nucleoside triphosphate hydrolases"/>
    <property type="match status" value="1"/>
</dbReference>
<gene>
    <name evidence="1" type="ORF">CCHLO57077_00014071</name>
</gene>
<evidence type="ECO:0000313" key="2">
    <source>
        <dbReference type="Proteomes" id="UP001160390"/>
    </source>
</evidence>
<feature type="non-terminal residue" evidence="1">
    <location>
        <position position="165"/>
    </location>
</feature>
<dbReference type="AlphaFoldDB" id="A0AA35VSS1"/>
<dbReference type="Gene3D" id="3.40.50.300">
    <property type="entry name" value="P-loop containing nucleotide triphosphate hydrolases"/>
    <property type="match status" value="1"/>
</dbReference>
<comment type="caution">
    <text evidence="1">The sequence shown here is derived from an EMBL/GenBank/DDBJ whole genome shotgun (WGS) entry which is preliminary data.</text>
</comment>